<dbReference type="EMBL" id="BCLP01055033">
    <property type="protein sequence ID" value="GAU10662.1"/>
    <property type="molecule type" value="Genomic_DNA"/>
</dbReference>
<gene>
    <name evidence="1" type="ORF">TSUD_425690</name>
</gene>
<sequence>MESDMGHDLLLHMGRWRNKFKFDYNFVRPLHPHKEIMNYVECYNQAKPVVDVESTGSSRCIVIRWRAPRRDCICLNTDGALLGGVAGCGGGFRDSNGACKGGFAKNIGSVGAYVAELWGVYEGLILG</sequence>
<dbReference type="InterPro" id="IPR052929">
    <property type="entry name" value="RNase_H-like_EbsB-rel"/>
</dbReference>
<comment type="caution">
    <text evidence="1">The sequence shown here is derived from an EMBL/GenBank/DDBJ whole genome shotgun (WGS) entry which is preliminary data.</text>
</comment>
<protein>
    <recommendedName>
        <fullName evidence="3">RNase H type-1 domain-containing protein</fullName>
    </recommendedName>
</protein>
<keyword evidence="2" id="KW-1185">Reference proteome</keyword>
<dbReference type="OrthoDB" id="1436613at2759"/>
<dbReference type="Proteomes" id="UP000242715">
    <property type="component" value="Unassembled WGS sequence"/>
</dbReference>
<dbReference type="AlphaFoldDB" id="A0A1B5Z9A0"/>
<name>A0A1B5Z9A0_TRISU</name>
<evidence type="ECO:0008006" key="3">
    <source>
        <dbReference type="Google" id="ProtNLM"/>
    </source>
</evidence>
<evidence type="ECO:0000313" key="2">
    <source>
        <dbReference type="Proteomes" id="UP000242715"/>
    </source>
</evidence>
<evidence type="ECO:0000313" key="1">
    <source>
        <dbReference type="EMBL" id="GAU10662.1"/>
    </source>
</evidence>
<proteinExistence type="predicted"/>
<accession>A0A1B5Z9A0</accession>
<dbReference type="PANTHER" id="PTHR47074:SF11">
    <property type="entry name" value="REVERSE TRANSCRIPTASE-LIKE PROTEIN"/>
    <property type="match status" value="1"/>
</dbReference>
<organism evidence="1 2">
    <name type="scientific">Trifolium subterraneum</name>
    <name type="common">Subterranean clover</name>
    <dbReference type="NCBI Taxonomy" id="3900"/>
    <lineage>
        <taxon>Eukaryota</taxon>
        <taxon>Viridiplantae</taxon>
        <taxon>Streptophyta</taxon>
        <taxon>Embryophyta</taxon>
        <taxon>Tracheophyta</taxon>
        <taxon>Spermatophyta</taxon>
        <taxon>Magnoliopsida</taxon>
        <taxon>eudicotyledons</taxon>
        <taxon>Gunneridae</taxon>
        <taxon>Pentapetalae</taxon>
        <taxon>rosids</taxon>
        <taxon>fabids</taxon>
        <taxon>Fabales</taxon>
        <taxon>Fabaceae</taxon>
        <taxon>Papilionoideae</taxon>
        <taxon>50 kb inversion clade</taxon>
        <taxon>NPAAA clade</taxon>
        <taxon>Hologalegina</taxon>
        <taxon>IRL clade</taxon>
        <taxon>Trifolieae</taxon>
        <taxon>Trifolium</taxon>
    </lineage>
</organism>
<dbReference type="PANTHER" id="PTHR47074">
    <property type="entry name" value="BNAC02G40300D PROTEIN"/>
    <property type="match status" value="1"/>
</dbReference>
<reference evidence="2" key="1">
    <citation type="journal article" date="2017" name="Front. Plant Sci.">
        <title>Climate Clever Clovers: New Paradigm to Reduce the Environmental Footprint of Ruminants by Breeding Low Methanogenic Forages Utilizing Haplotype Variation.</title>
        <authorList>
            <person name="Kaur P."/>
            <person name="Appels R."/>
            <person name="Bayer P.E."/>
            <person name="Keeble-Gagnere G."/>
            <person name="Wang J."/>
            <person name="Hirakawa H."/>
            <person name="Shirasawa K."/>
            <person name="Vercoe P."/>
            <person name="Stefanova K."/>
            <person name="Durmic Z."/>
            <person name="Nichols P."/>
            <person name="Revell C."/>
            <person name="Isobe S.N."/>
            <person name="Edwards D."/>
            <person name="Erskine W."/>
        </authorList>
    </citation>
    <scope>NUCLEOTIDE SEQUENCE [LARGE SCALE GENOMIC DNA]</scope>
    <source>
        <strain evidence="2">cv. Daliak</strain>
    </source>
</reference>